<dbReference type="EMBL" id="JAESWC010000002">
    <property type="protein sequence ID" value="MBL4935429.1"/>
    <property type="molecule type" value="Genomic_DNA"/>
</dbReference>
<comment type="caution">
    <text evidence="1">The sequence shown here is derived from an EMBL/GenBank/DDBJ whole genome shotgun (WGS) entry which is preliminary data.</text>
</comment>
<proteinExistence type="predicted"/>
<reference evidence="1 2" key="1">
    <citation type="submission" date="2021-01" db="EMBL/GenBank/DDBJ databases">
        <title>Genome public.</title>
        <authorList>
            <person name="Liu C."/>
            <person name="Sun Q."/>
        </authorList>
    </citation>
    <scope>NUCLEOTIDE SEQUENCE [LARGE SCALE GENOMIC DNA]</scope>
    <source>
        <strain evidence="1 2">YIM B02515</strain>
    </source>
</reference>
<evidence type="ECO:0008006" key="3">
    <source>
        <dbReference type="Google" id="ProtNLM"/>
    </source>
</evidence>
<evidence type="ECO:0000313" key="2">
    <source>
        <dbReference type="Proteomes" id="UP000632377"/>
    </source>
</evidence>
<dbReference type="Proteomes" id="UP000632377">
    <property type="component" value="Unassembled WGS sequence"/>
</dbReference>
<accession>A0ABS1T7V7</accession>
<organism evidence="1 2">
    <name type="scientific">Clostridium rhizosphaerae</name>
    <dbReference type="NCBI Taxonomy" id="2803861"/>
    <lineage>
        <taxon>Bacteria</taxon>
        <taxon>Bacillati</taxon>
        <taxon>Bacillota</taxon>
        <taxon>Clostridia</taxon>
        <taxon>Eubacteriales</taxon>
        <taxon>Clostridiaceae</taxon>
        <taxon>Clostridium</taxon>
    </lineage>
</organism>
<evidence type="ECO:0000313" key="1">
    <source>
        <dbReference type="EMBL" id="MBL4935429.1"/>
    </source>
</evidence>
<name>A0ABS1T7V7_9CLOT</name>
<protein>
    <recommendedName>
        <fullName evidence="3">EcsC family protein</fullName>
    </recommendedName>
</protein>
<dbReference type="RefSeq" id="WP_202748040.1">
    <property type="nucleotide sequence ID" value="NZ_JAESWC010000002.1"/>
</dbReference>
<gene>
    <name evidence="1" type="ORF">JK636_06615</name>
</gene>
<keyword evidence="2" id="KW-1185">Reference proteome</keyword>
<sequence>MASNDKLIVEELNKQEILNKIEAFEVYRAIKSSNPRIKIEIKKLRKEILSGLSRHDRVSGIWFVNLYKKVVEARSKIISIESLEKAYDTEDKEIIAKKLIAHYSNYGISVGAILGASGGLLGFITAAYATFGEVACLSYFELCLLYDLSVLYERPLDKANNLEIYRLLKTALAVNDLDMSNDKVDSMVDKGAKLIEEKLYKNDVQVLQGLLKNMGASIVKRMTKNLFAKMIPLIGVFSGTLVGITEDFKVIKSFGKRTVVFYKNMKDYKFN</sequence>